<evidence type="ECO:0000259" key="1">
    <source>
        <dbReference type="Pfam" id="PF02464"/>
    </source>
</evidence>
<proteinExistence type="predicted"/>
<dbReference type="NCBIfam" id="TIGR00199">
    <property type="entry name" value="PncC_domain"/>
    <property type="match status" value="1"/>
</dbReference>
<dbReference type="EMBL" id="CAEZTN010000019">
    <property type="protein sequence ID" value="CAB4571911.1"/>
    <property type="molecule type" value="Genomic_DNA"/>
</dbReference>
<name>A0A6J6E6E4_9ZZZZ</name>
<reference evidence="2" key="1">
    <citation type="submission" date="2020-05" db="EMBL/GenBank/DDBJ databases">
        <authorList>
            <person name="Chiriac C."/>
            <person name="Salcher M."/>
            <person name="Ghai R."/>
            <person name="Kavagutti S V."/>
        </authorList>
    </citation>
    <scope>NUCLEOTIDE SEQUENCE</scope>
</reference>
<evidence type="ECO:0000313" key="2">
    <source>
        <dbReference type="EMBL" id="CAB4571911.1"/>
    </source>
</evidence>
<dbReference type="SUPFAM" id="SSF142433">
    <property type="entry name" value="CinA-like"/>
    <property type="match status" value="1"/>
</dbReference>
<dbReference type="AlphaFoldDB" id="A0A6J6E6E4"/>
<protein>
    <submittedName>
        <fullName evidence="2">Unannotated protein</fullName>
    </submittedName>
</protein>
<accession>A0A6J6E6E4</accession>
<organism evidence="2">
    <name type="scientific">freshwater metagenome</name>
    <dbReference type="NCBI Taxonomy" id="449393"/>
    <lineage>
        <taxon>unclassified sequences</taxon>
        <taxon>metagenomes</taxon>
        <taxon>ecological metagenomes</taxon>
    </lineage>
</organism>
<dbReference type="InterPro" id="IPR036653">
    <property type="entry name" value="CinA-like_C"/>
</dbReference>
<dbReference type="Pfam" id="PF02464">
    <property type="entry name" value="CinA"/>
    <property type="match status" value="1"/>
</dbReference>
<dbReference type="InterPro" id="IPR008136">
    <property type="entry name" value="CinA_C"/>
</dbReference>
<dbReference type="Gene3D" id="3.90.950.20">
    <property type="entry name" value="CinA-like"/>
    <property type="match status" value="1"/>
</dbReference>
<gene>
    <name evidence="2" type="ORF">UFOPK1689_00729</name>
</gene>
<sequence>MNRKEQTVLRSDEDGGLVSQIIDALRQNGETVSTAESITGGSISSALVGVPGASEIFKGGITAYSDEVKVAQLKVDQKLIEKYSAISEQVADAMAQGALQTFRTTWAIATTGVAGPGPVGSHAAGTVWVSIRGPVNQTTALALSGEREIVRNAATSSAIAAFARILNTRV</sequence>
<feature type="domain" description="CinA C-terminal" evidence="1">
    <location>
        <begin position="18"/>
        <end position="164"/>
    </location>
</feature>